<reference evidence="3" key="1">
    <citation type="journal article" date="2021" name="Microbiol. Resour. Announc.">
        <title>LGAAP: Leishmaniinae Genome Assembly and Annotation Pipeline.</title>
        <authorList>
            <person name="Almutairi H."/>
            <person name="Urbaniak M.D."/>
            <person name="Bates M.D."/>
            <person name="Jariyapan N."/>
            <person name="Kwakye-Nuako G."/>
            <person name="Thomaz-Soccol V."/>
            <person name="Al-Salem W.S."/>
            <person name="Dillon R.J."/>
            <person name="Bates P.A."/>
            <person name="Gatherer D."/>
        </authorList>
    </citation>
    <scope>NUCLEOTIDE SEQUENCE [LARGE SCALE GENOMIC DNA]</scope>
</reference>
<keyword evidence="3" id="KW-1185">Reference proteome</keyword>
<organism evidence="2 3">
    <name type="scientific">Leishmania orientalis</name>
    <dbReference type="NCBI Taxonomy" id="2249476"/>
    <lineage>
        <taxon>Eukaryota</taxon>
        <taxon>Discoba</taxon>
        <taxon>Euglenozoa</taxon>
        <taxon>Kinetoplastea</taxon>
        <taxon>Metakinetoplastina</taxon>
        <taxon>Trypanosomatida</taxon>
        <taxon>Trypanosomatidae</taxon>
        <taxon>Leishmaniinae</taxon>
        <taxon>Leishmania</taxon>
    </lineage>
</organism>
<feature type="region of interest" description="Disordered" evidence="1">
    <location>
        <begin position="1"/>
        <end position="26"/>
    </location>
</feature>
<dbReference type="AlphaFoldDB" id="A0A836KKE0"/>
<feature type="compositionally biased region" description="Low complexity" evidence="1">
    <location>
        <begin position="16"/>
        <end position="26"/>
    </location>
</feature>
<accession>A0A836KKE0</accession>
<dbReference type="EMBL" id="JAFHLR010000026">
    <property type="protein sequence ID" value="KAG5476182.1"/>
    <property type="molecule type" value="Genomic_DNA"/>
</dbReference>
<dbReference type="GeneID" id="92361046"/>
<feature type="compositionally biased region" description="Basic and acidic residues" evidence="1">
    <location>
        <begin position="87"/>
        <end position="99"/>
    </location>
</feature>
<evidence type="ECO:0000313" key="2">
    <source>
        <dbReference type="EMBL" id="KAG5476182.1"/>
    </source>
</evidence>
<gene>
    <name evidence="2" type="ORF">LSCM4_05142</name>
</gene>
<protein>
    <submittedName>
        <fullName evidence="2">Uncharacterized protein</fullName>
    </submittedName>
</protein>
<evidence type="ECO:0000256" key="1">
    <source>
        <dbReference type="SAM" id="MobiDB-lite"/>
    </source>
</evidence>
<feature type="compositionally biased region" description="Basic and acidic residues" evidence="1">
    <location>
        <begin position="129"/>
        <end position="141"/>
    </location>
</feature>
<feature type="region of interest" description="Disordered" evidence="1">
    <location>
        <begin position="40"/>
        <end position="109"/>
    </location>
</feature>
<comment type="caution">
    <text evidence="2">The sequence shown here is derived from an EMBL/GenBank/DDBJ whole genome shotgun (WGS) entry which is preliminary data.</text>
</comment>
<feature type="compositionally biased region" description="Polar residues" evidence="1">
    <location>
        <begin position="100"/>
        <end position="109"/>
    </location>
</feature>
<name>A0A836KKE0_9TRYP</name>
<dbReference type="RefSeq" id="XP_067062415.1">
    <property type="nucleotide sequence ID" value="XM_067207112.1"/>
</dbReference>
<proteinExistence type="predicted"/>
<reference evidence="3" key="2">
    <citation type="journal article" date="2021" name="Sci. Data">
        <title>Chromosome-scale genome sequencing, assembly and annotation of six genomes from subfamily Leishmaniinae.</title>
        <authorList>
            <person name="Almutairi H."/>
            <person name="Urbaniak M.D."/>
            <person name="Bates M.D."/>
            <person name="Jariyapan N."/>
            <person name="Kwakye-Nuako G."/>
            <person name="Thomaz Soccol V."/>
            <person name="Al-Salem W.S."/>
            <person name="Dillon R.J."/>
            <person name="Bates P.A."/>
            <person name="Gatherer D."/>
        </authorList>
    </citation>
    <scope>NUCLEOTIDE SEQUENCE [LARGE SCALE GENOMIC DNA]</scope>
</reference>
<feature type="compositionally biased region" description="Polar residues" evidence="1">
    <location>
        <begin position="1"/>
        <end position="11"/>
    </location>
</feature>
<feature type="region of interest" description="Disordered" evidence="1">
    <location>
        <begin position="129"/>
        <end position="150"/>
    </location>
</feature>
<dbReference type="KEGG" id="loi:92361046"/>
<dbReference type="Proteomes" id="UP000674143">
    <property type="component" value="Unassembled WGS sequence"/>
</dbReference>
<sequence length="187" mass="20020">MGSHTSRTLSCEGTDPAGAPASAAPSLCCSTASDVASKRGEQAELTRLRRSTQQHKNNGLRNAREHHLTRCKAAKDSQSGRALAAEQRSDLRQVRRDASELSTPSASTVAHQLAHRRSAGHMSIPLVHEQRSRPGVREQRPRQCWTDSPYTVQGDASARRVSSSYFALLAIDTSHGDGGGGGEPTAI</sequence>
<evidence type="ECO:0000313" key="3">
    <source>
        <dbReference type="Proteomes" id="UP000674143"/>
    </source>
</evidence>